<dbReference type="PROSITE" id="PS50812">
    <property type="entry name" value="PWWP"/>
    <property type="match status" value="1"/>
</dbReference>
<dbReference type="InParanoid" id="G4ZAZ9"/>
<feature type="compositionally biased region" description="Low complexity" evidence="1">
    <location>
        <begin position="11"/>
        <end position="24"/>
    </location>
</feature>
<feature type="compositionally biased region" description="Basic residues" evidence="1">
    <location>
        <begin position="361"/>
        <end position="371"/>
    </location>
</feature>
<feature type="compositionally biased region" description="Basic and acidic residues" evidence="1">
    <location>
        <begin position="561"/>
        <end position="594"/>
    </location>
</feature>
<evidence type="ECO:0000259" key="2">
    <source>
        <dbReference type="PROSITE" id="PS50812"/>
    </source>
</evidence>
<proteinExistence type="predicted"/>
<dbReference type="EMBL" id="JH159153">
    <property type="protein sequence ID" value="EGZ21218.1"/>
    <property type="molecule type" value="Genomic_DNA"/>
</dbReference>
<feature type="compositionally biased region" description="Low complexity" evidence="1">
    <location>
        <begin position="33"/>
        <end position="43"/>
    </location>
</feature>
<keyword evidence="4" id="KW-1185">Reference proteome</keyword>
<dbReference type="Gene3D" id="2.30.30.140">
    <property type="match status" value="1"/>
</dbReference>
<dbReference type="SMART" id="SM00293">
    <property type="entry name" value="PWWP"/>
    <property type="match status" value="1"/>
</dbReference>
<feature type="domain" description="PWWP" evidence="2">
    <location>
        <begin position="140"/>
        <end position="204"/>
    </location>
</feature>
<dbReference type="STRING" id="1094619.G4ZAZ9"/>
<sequence>MSEQPKEEAAEAPPAAETAAQQPQAEEKLSVDAAVAEAEAQKAATKRKASDDAAASTPRKRRTPSPRGAKSDKQPAEGEDTESEPEKQPKKRAKTAAKGAKKGAGRRKKAAPEPAPDSDDGQREVERKVEALSDDIKGRFGQVVWAKMGGYPYWPCIITDPRLLPKKLQDTAVKALETKFLVFFFVSNNFAPVLFKMIEPWDDTKFNYRAGHPEKDSKAPKRRVKLMEAIEVADKEIKLPIEERADGLLKPVENVEEESADEAPAPAKRKPGRPPKGKAAAKPAPKKTPKKRQTKEESAEEAADDKDGKEAAVVTTQEEEEEAAGPTLSKEEIKAKVASRKTPKKKGADDSANAAGTAAKKAPKATVKHTKSNGAVEIDSKRKKEIELVVPHKTVKSADIREMTEEAAKKKLNGPKPKTKKDKGDYKVGDLGTFARKMARLHAKESTRNNDELVAMMQELFKETLMYRSDVERSGLAAIIATLRKSLSPTVGQAASALRKHMIKILNNDTEISNLGKKSHDDAAAHGTKKRKAENGSSVKAEEHQKSPTNEPTSAPAVNGDAKENSEAKKVVTKEENVATKEGKRSSKPAEDVSVKNPPVKTEDTAATAAPMKKVERSADGAVKDKEDIFEAPENVDKNRNIFAEMLSEILDHEGSKRRDLAQEIEAALFERFKESNDDYLTQARIIIFGLKENAPMRERLFSGALHCLEFAYADDAVRPLACKLQAPIVVFETLTLMLLLLVSLCSSSRRTSRPSSYKYKNKSCRNLLIVRLLALSADTSVRRADK</sequence>
<evidence type="ECO:0000256" key="1">
    <source>
        <dbReference type="SAM" id="MobiDB-lite"/>
    </source>
</evidence>
<evidence type="ECO:0000313" key="3">
    <source>
        <dbReference type="EMBL" id="EGZ21218.1"/>
    </source>
</evidence>
<dbReference type="SMR" id="G4ZAZ9"/>
<feature type="region of interest" description="Disordered" evidence="1">
    <location>
        <begin position="513"/>
        <end position="607"/>
    </location>
</feature>
<accession>G4ZAZ9</accession>
<gene>
    <name evidence="3" type="ORF">PHYSODRAFT_492141</name>
</gene>
<dbReference type="InterPro" id="IPR000313">
    <property type="entry name" value="PWWP_dom"/>
</dbReference>
<reference evidence="3 4" key="1">
    <citation type="journal article" date="2006" name="Science">
        <title>Phytophthora genome sequences uncover evolutionary origins and mechanisms of pathogenesis.</title>
        <authorList>
            <person name="Tyler B.M."/>
            <person name="Tripathy S."/>
            <person name="Zhang X."/>
            <person name="Dehal P."/>
            <person name="Jiang R.H."/>
            <person name="Aerts A."/>
            <person name="Arredondo F.D."/>
            <person name="Baxter L."/>
            <person name="Bensasson D."/>
            <person name="Beynon J.L."/>
            <person name="Chapman J."/>
            <person name="Damasceno C.M."/>
            <person name="Dorrance A.E."/>
            <person name="Dou D."/>
            <person name="Dickerman A.W."/>
            <person name="Dubchak I.L."/>
            <person name="Garbelotto M."/>
            <person name="Gijzen M."/>
            <person name="Gordon S.G."/>
            <person name="Govers F."/>
            <person name="Grunwald N.J."/>
            <person name="Huang W."/>
            <person name="Ivors K.L."/>
            <person name="Jones R.W."/>
            <person name="Kamoun S."/>
            <person name="Krampis K."/>
            <person name="Lamour K.H."/>
            <person name="Lee M.K."/>
            <person name="McDonald W.H."/>
            <person name="Medina M."/>
            <person name="Meijer H.J."/>
            <person name="Nordberg E.K."/>
            <person name="Maclean D.J."/>
            <person name="Ospina-Giraldo M.D."/>
            <person name="Morris P.F."/>
            <person name="Phuntumart V."/>
            <person name="Putnam N.H."/>
            <person name="Rash S."/>
            <person name="Rose J.K."/>
            <person name="Sakihama Y."/>
            <person name="Salamov A.A."/>
            <person name="Savidor A."/>
            <person name="Scheuring C.F."/>
            <person name="Smith B.M."/>
            <person name="Sobral B.W."/>
            <person name="Terry A."/>
            <person name="Torto-Alalibo T.A."/>
            <person name="Win J."/>
            <person name="Xu Z."/>
            <person name="Zhang H."/>
            <person name="Grigoriev I.V."/>
            <person name="Rokhsar D.S."/>
            <person name="Boore J.L."/>
        </authorList>
    </citation>
    <scope>NUCLEOTIDE SEQUENCE [LARGE SCALE GENOMIC DNA]</scope>
    <source>
        <strain evidence="3 4">P6497</strain>
    </source>
</reference>
<dbReference type="KEGG" id="psoj:PHYSODRAFT_492141"/>
<dbReference type="RefSeq" id="XP_009523935.1">
    <property type="nucleotide sequence ID" value="XM_009525640.1"/>
</dbReference>
<dbReference type="InterPro" id="IPR036575">
    <property type="entry name" value="TFIIS_cen_dom_sf"/>
</dbReference>
<dbReference type="OMA" id="CIITDPR"/>
<name>G4ZAZ9_PHYSP</name>
<dbReference type="SUPFAM" id="SSF63748">
    <property type="entry name" value="Tudor/PWWP/MBT"/>
    <property type="match status" value="1"/>
</dbReference>
<organism evidence="3 4">
    <name type="scientific">Phytophthora sojae (strain P6497)</name>
    <name type="common">Soybean stem and root rot agent</name>
    <name type="synonym">Phytophthora megasperma f. sp. glycines</name>
    <dbReference type="NCBI Taxonomy" id="1094619"/>
    <lineage>
        <taxon>Eukaryota</taxon>
        <taxon>Sar</taxon>
        <taxon>Stramenopiles</taxon>
        <taxon>Oomycota</taxon>
        <taxon>Peronosporomycetes</taxon>
        <taxon>Peronosporales</taxon>
        <taxon>Peronosporaceae</taxon>
        <taxon>Phytophthora</taxon>
    </lineage>
</organism>
<evidence type="ECO:0000313" key="4">
    <source>
        <dbReference type="Proteomes" id="UP000002640"/>
    </source>
</evidence>
<dbReference type="GO" id="GO:0006351">
    <property type="term" value="P:DNA-templated transcription"/>
    <property type="evidence" value="ECO:0007669"/>
    <property type="project" value="InterPro"/>
</dbReference>
<dbReference type="Pfam" id="PF00855">
    <property type="entry name" value="PWWP"/>
    <property type="match status" value="1"/>
</dbReference>
<dbReference type="Gene3D" id="1.10.472.30">
    <property type="entry name" value="Transcription elongation factor S-II, central domain"/>
    <property type="match status" value="1"/>
</dbReference>
<dbReference type="Proteomes" id="UP000002640">
    <property type="component" value="Unassembled WGS sequence"/>
</dbReference>
<dbReference type="GeneID" id="20656789"/>
<feature type="compositionally biased region" description="Basic residues" evidence="1">
    <location>
        <begin position="284"/>
        <end position="293"/>
    </location>
</feature>
<feature type="region of interest" description="Disordered" evidence="1">
    <location>
        <begin position="1"/>
        <end position="127"/>
    </location>
</feature>
<dbReference type="AlphaFoldDB" id="G4ZAZ9"/>
<feature type="compositionally biased region" description="Basic residues" evidence="1">
    <location>
        <begin position="267"/>
        <end position="276"/>
    </location>
</feature>
<dbReference type="SUPFAM" id="SSF46942">
    <property type="entry name" value="Elongation factor TFIIS domain 2"/>
    <property type="match status" value="1"/>
</dbReference>
<protein>
    <recommendedName>
        <fullName evidence="2">PWWP domain-containing protein</fullName>
    </recommendedName>
</protein>
<dbReference type="CDD" id="cd05162">
    <property type="entry name" value="PWWP"/>
    <property type="match status" value="1"/>
</dbReference>
<feature type="compositionally biased region" description="Basic residues" evidence="1">
    <location>
        <begin position="89"/>
        <end position="109"/>
    </location>
</feature>
<feature type="region of interest" description="Disordered" evidence="1">
    <location>
        <begin position="250"/>
        <end position="373"/>
    </location>
</feature>